<dbReference type="RefSeq" id="XP_069233088.1">
    <property type="nucleotide sequence ID" value="XM_069369773.1"/>
</dbReference>
<name>A0AB34L2K3_9PEZI</name>
<comment type="caution">
    <text evidence="6">The sequence shown here is derived from an EMBL/GenBank/DDBJ whole genome shotgun (WGS) entry which is preliminary data.</text>
</comment>
<evidence type="ECO:0000256" key="4">
    <source>
        <dbReference type="ARBA" id="ARBA00023239"/>
    </source>
</evidence>
<dbReference type="InterPro" id="IPR006913">
    <property type="entry name" value="CENP-V/GFA"/>
</dbReference>
<keyword evidence="2" id="KW-0479">Metal-binding</keyword>
<proteinExistence type="inferred from homology"/>
<evidence type="ECO:0000313" key="7">
    <source>
        <dbReference type="Proteomes" id="UP000803884"/>
    </source>
</evidence>
<organism evidence="6 7">
    <name type="scientific">Cladosporium halotolerans</name>
    <dbReference type="NCBI Taxonomy" id="1052096"/>
    <lineage>
        <taxon>Eukaryota</taxon>
        <taxon>Fungi</taxon>
        <taxon>Dikarya</taxon>
        <taxon>Ascomycota</taxon>
        <taxon>Pezizomycotina</taxon>
        <taxon>Dothideomycetes</taxon>
        <taxon>Dothideomycetidae</taxon>
        <taxon>Cladosporiales</taxon>
        <taxon>Cladosporiaceae</taxon>
        <taxon>Cladosporium</taxon>
    </lineage>
</organism>
<accession>A0AB34L2K3</accession>
<keyword evidence="4" id="KW-0456">Lyase</keyword>
<evidence type="ECO:0000256" key="1">
    <source>
        <dbReference type="ARBA" id="ARBA00005495"/>
    </source>
</evidence>
<reference evidence="6 7" key="1">
    <citation type="journal article" date="2020" name="Microbiol. Resour. Announc.">
        <title>Draft Genome Sequence of a Cladosporium Species Isolated from the Mesophotic Ascidian Didemnum maculosum.</title>
        <authorList>
            <person name="Gioti A."/>
            <person name="Siaperas R."/>
            <person name="Nikolaivits E."/>
            <person name="Le Goff G."/>
            <person name="Ouazzani J."/>
            <person name="Kotoulas G."/>
            <person name="Topakas E."/>
        </authorList>
    </citation>
    <scope>NUCLEOTIDE SEQUENCE [LARGE SCALE GENOMIC DNA]</scope>
    <source>
        <strain evidence="6 7">TM138-S3</strain>
    </source>
</reference>
<dbReference type="GO" id="GO:0046872">
    <property type="term" value="F:metal ion binding"/>
    <property type="evidence" value="ECO:0007669"/>
    <property type="project" value="UniProtKB-KW"/>
</dbReference>
<dbReference type="PANTHER" id="PTHR33337:SF43">
    <property type="entry name" value="CENP-V_GFA DOMAIN-CONTAINING PROTEIN"/>
    <property type="match status" value="1"/>
</dbReference>
<evidence type="ECO:0000256" key="2">
    <source>
        <dbReference type="ARBA" id="ARBA00022723"/>
    </source>
</evidence>
<dbReference type="Proteomes" id="UP000803884">
    <property type="component" value="Unassembled WGS sequence"/>
</dbReference>
<evidence type="ECO:0000313" key="6">
    <source>
        <dbReference type="EMBL" id="KAL1589983.1"/>
    </source>
</evidence>
<evidence type="ECO:0000259" key="5">
    <source>
        <dbReference type="PROSITE" id="PS51891"/>
    </source>
</evidence>
<keyword evidence="3" id="KW-0862">Zinc</keyword>
<dbReference type="EMBL" id="JAAQHG020000003">
    <property type="protein sequence ID" value="KAL1589983.1"/>
    <property type="molecule type" value="Genomic_DNA"/>
</dbReference>
<dbReference type="AlphaFoldDB" id="A0AB34L2K3"/>
<evidence type="ECO:0000256" key="3">
    <source>
        <dbReference type="ARBA" id="ARBA00022833"/>
    </source>
</evidence>
<feature type="domain" description="CENP-V/GFA" evidence="5">
    <location>
        <begin position="20"/>
        <end position="143"/>
    </location>
</feature>
<comment type="similarity">
    <text evidence="1">Belongs to the Gfa family.</text>
</comment>
<dbReference type="InterPro" id="IPR011057">
    <property type="entry name" value="Mss4-like_sf"/>
</dbReference>
<dbReference type="SUPFAM" id="SSF51316">
    <property type="entry name" value="Mss4-like"/>
    <property type="match status" value="1"/>
</dbReference>
<dbReference type="Gene3D" id="3.90.1590.10">
    <property type="entry name" value="glutathione-dependent formaldehyde- activating enzyme (gfa)"/>
    <property type="match status" value="1"/>
</dbReference>
<dbReference type="PANTHER" id="PTHR33337">
    <property type="entry name" value="GFA DOMAIN-CONTAINING PROTEIN"/>
    <property type="match status" value="1"/>
</dbReference>
<dbReference type="PROSITE" id="PS51891">
    <property type="entry name" value="CENP_V_GFA"/>
    <property type="match status" value="1"/>
</dbReference>
<protein>
    <recommendedName>
        <fullName evidence="5">CENP-V/GFA domain-containing protein</fullName>
    </recommendedName>
</protein>
<gene>
    <name evidence="6" type="ORF">WHR41_01167</name>
</gene>
<dbReference type="GO" id="GO:0016846">
    <property type="term" value="F:carbon-sulfur lyase activity"/>
    <property type="evidence" value="ECO:0007669"/>
    <property type="project" value="InterPro"/>
</dbReference>
<keyword evidence="7" id="KW-1185">Reference proteome</keyword>
<dbReference type="GeneID" id="96002611"/>
<dbReference type="Pfam" id="PF04828">
    <property type="entry name" value="GFA"/>
    <property type="match status" value="1"/>
</dbReference>
<sequence length="166" mass="18076">MPELTGDPKQHDPAMFANGMTGSCLCGSIQVTILAKDIFANPKGHLCSCANCRKVAGSYIASNMLLPAEDVKIDDRDGTLKYYDDKATGSGNSVFRYFCSKDGNPVKSETAAYPGKIVLKMGMFPRIPKPEAQGFGLHRQSWEGKHEGIPVYEVKWAGPEKKAMAE</sequence>